<keyword evidence="11" id="KW-1185">Reference proteome</keyword>
<gene>
    <name evidence="8" type="primary">tmk</name>
    <name evidence="10" type="ordered locus">Sulba_1317</name>
</gene>
<dbReference type="InterPro" id="IPR018094">
    <property type="entry name" value="Thymidylate_kinase"/>
</dbReference>
<dbReference type="PANTHER" id="PTHR10344">
    <property type="entry name" value="THYMIDYLATE KINASE"/>
    <property type="match status" value="1"/>
</dbReference>
<dbReference type="Gene3D" id="3.40.50.300">
    <property type="entry name" value="P-loop containing nucleotide triphosphate hydrolases"/>
    <property type="match status" value="1"/>
</dbReference>
<dbReference type="SUPFAM" id="SSF52540">
    <property type="entry name" value="P-loop containing nucleoside triphosphate hydrolases"/>
    <property type="match status" value="1"/>
</dbReference>
<feature type="domain" description="Thymidylate kinase-like" evidence="9">
    <location>
        <begin position="5"/>
        <end position="188"/>
    </location>
</feature>
<dbReference type="STRING" id="760154.Sulba_1317"/>
<evidence type="ECO:0000313" key="11">
    <source>
        <dbReference type="Proteomes" id="UP000006176"/>
    </source>
</evidence>
<comment type="function">
    <text evidence="8">Phosphorylation of dTMP to form dTDP in both de novo and salvage pathways of dTTP synthesis.</text>
</comment>
<dbReference type="eggNOG" id="COG0125">
    <property type="taxonomic scope" value="Bacteria"/>
</dbReference>
<dbReference type="HOGENOM" id="CLU_049131_0_0_7"/>
<evidence type="ECO:0000256" key="7">
    <source>
        <dbReference type="ARBA" id="ARBA00048743"/>
    </source>
</evidence>
<dbReference type="RefSeq" id="WP_014769487.1">
    <property type="nucleotide sequence ID" value="NC_018002.1"/>
</dbReference>
<evidence type="ECO:0000256" key="8">
    <source>
        <dbReference type="HAMAP-Rule" id="MF_00165"/>
    </source>
</evidence>
<feature type="binding site" evidence="8">
    <location>
        <begin position="7"/>
        <end position="14"/>
    </location>
    <ligand>
        <name>ATP</name>
        <dbReference type="ChEBI" id="CHEBI:30616"/>
    </ligand>
</feature>
<dbReference type="InterPro" id="IPR039430">
    <property type="entry name" value="Thymidylate_kin-like_dom"/>
</dbReference>
<dbReference type="HAMAP" id="MF_00165">
    <property type="entry name" value="Thymidylate_kinase"/>
    <property type="match status" value="1"/>
</dbReference>
<evidence type="ECO:0000259" key="9">
    <source>
        <dbReference type="Pfam" id="PF02223"/>
    </source>
</evidence>
<dbReference type="OrthoDB" id="9774907at2"/>
<organism evidence="10 11">
    <name type="scientific">Sulfurospirillum barnesii (strain ATCC 700032 / DSM 10660 / SES-3)</name>
    <dbReference type="NCBI Taxonomy" id="760154"/>
    <lineage>
        <taxon>Bacteria</taxon>
        <taxon>Pseudomonadati</taxon>
        <taxon>Campylobacterota</taxon>
        <taxon>Epsilonproteobacteria</taxon>
        <taxon>Campylobacterales</taxon>
        <taxon>Sulfurospirillaceae</taxon>
        <taxon>Sulfurospirillum</taxon>
    </lineage>
</organism>
<dbReference type="GO" id="GO:0005829">
    <property type="term" value="C:cytosol"/>
    <property type="evidence" value="ECO:0007669"/>
    <property type="project" value="TreeGrafter"/>
</dbReference>
<evidence type="ECO:0000313" key="10">
    <source>
        <dbReference type="EMBL" id="AFL68609.1"/>
    </source>
</evidence>
<dbReference type="GO" id="GO:0006233">
    <property type="term" value="P:dTDP biosynthetic process"/>
    <property type="evidence" value="ECO:0007669"/>
    <property type="project" value="InterPro"/>
</dbReference>
<evidence type="ECO:0000256" key="1">
    <source>
        <dbReference type="ARBA" id="ARBA00009776"/>
    </source>
</evidence>
<keyword evidence="3 8" id="KW-0545">Nucleotide biosynthesis</keyword>
<dbReference type="KEGG" id="sba:Sulba_1317"/>
<sequence length="194" mass="21835">MYVIFEGVDTTGKSTQVSLFAQSNKNVLATKEPGGTHLGTKLREILLGGELKGSFNAELFLFLADRAFHYDTVVKPMRTTHLVISDRGFLSGIAYACANHSDIDGAFLLQMNRLALEENYPEKIVLFLTNEALIKERLGAKEHDAIEERGVSYLLQIQDIMRRIVKTLPIQVLEVDASQSIETIYRQIEEFLND</sequence>
<dbReference type="GO" id="GO:0006227">
    <property type="term" value="P:dUDP biosynthetic process"/>
    <property type="evidence" value="ECO:0007669"/>
    <property type="project" value="TreeGrafter"/>
</dbReference>
<dbReference type="Proteomes" id="UP000006176">
    <property type="component" value="Chromosome"/>
</dbReference>
<dbReference type="AlphaFoldDB" id="I3XXD5"/>
<dbReference type="NCBIfam" id="TIGR00041">
    <property type="entry name" value="DTMP_kinase"/>
    <property type="match status" value="1"/>
</dbReference>
<evidence type="ECO:0000256" key="5">
    <source>
        <dbReference type="ARBA" id="ARBA00022777"/>
    </source>
</evidence>
<proteinExistence type="inferred from homology"/>
<dbReference type="CDD" id="cd01672">
    <property type="entry name" value="TMPK"/>
    <property type="match status" value="1"/>
</dbReference>
<protein>
    <recommendedName>
        <fullName evidence="8">Thymidylate kinase</fullName>
        <ecNumber evidence="8">2.7.4.9</ecNumber>
    </recommendedName>
    <alternativeName>
        <fullName evidence="8">dTMP kinase</fullName>
    </alternativeName>
</protein>
<dbReference type="GO" id="GO:0006235">
    <property type="term" value="P:dTTP biosynthetic process"/>
    <property type="evidence" value="ECO:0007669"/>
    <property type="project" value="UniProtKB-UniRule"/>
</dbReference>
<dbReference type="EMBL" id="CP003333">
    <property type="protein sequence ID" value="AFL68609.1"/>
    <property type="molecule type" value="Genomic_DNA"/>
</dbReference>
<dbReference type="PATRIC" id="fig|760154.4.peg.1319"/>
<dbReference type="InterPro" id="IPR027417">
    <property type="entry name" value="P-loop_NTPase"/>
</dbReference>
<evidence type="ECO:0000256" key="3">
    <source>
        <dbReference type="ARBA" id="ARBA00022727"/>
    </source>
</evidence>
<evidence type="ECO:0000256" key="6">
    <source>
        <dbReference type="ARBA" id="ARBA00022840"/>
    </source>
</evidence>
<accession>I3XXD5</accession>
<keyword evidence="6 8" id="KW-0067">ATP-binding</keyword>
<name>I3XXD5_SULBS</name>
<comment type="similarity">
    <text evidence="1 8">Belongs to the thymidylate kinase family.</text>
</comment>
<evidence type="ECO:0000256" key="4">
    <source>
        <dbReference type="ARBA" id="ARBA00022741"/>
    </source>
</evidence>
<dbReference type="GO" id="GO:0005524">
    <property type="term" value="F:ATP binding"/>
    <property type="evidence" value="ECO:0007669"/>
    <property type="project" value="UniProtKB-UniRule"/>
</dbReference>
<dbReference type="Pfam" id="PF02223">
    <property type="entry name" value="Thymidylate_kin"/>
    <property type="match status" value="1"/>
</dbReference>
<keyword evidence="4 8" id="KW-0547">Nucleotide-binding</keyword>
<comment type="catalytic activity">
    <reaction evidence="7 8">
        <text>dTMP + ATP = dTDP + ADP</text>
        <dbReference type="Rhea" id="RHEA:13517"/>
        <dbReference type="ChEBI" id="CHEBI:30616"/>
        <dbReference type="ChEBI" id="CHEBI:58369"/>
        <dbReference type="ChEBI" id="CHEBI:63528"/>
        <dbReference type="ChEBI" id="CHEBI:456216"/>
        <dbReference type="EC" id="2.7.4.9"/>
    </reaction>
</comment>
<reference evidence="10 11" key="1">
    <citation type="submission" date="2012-06" db="EMBL/GenBank/DDBJ databases">
        <title>Complete sequence of Sulfurospirillum barnesii SES-3.</title>
        <authorList>
            <consortium name="US DOE Joint Genome Institute"/>
            <person name="Lucas S."/>
            <person name="Han J."/>
            <person name="Lapidus A."/>
            <person name="Cheng J.-F."/>
            <person name="Goodwin L."/>
            <person name="Pitluck S."/>
            <person name="Peters L."/>
            <person name="Ovchinnikova G."/>
            <person name="Lu M."/>
            <person name="Detter J.C."/>
            <person name="Han C."/>
            <person name="Tapia R."/>
            <person name="Land M."/>
            <person name="Hauser L."/>
            <person name="Kyrpides N."/>
            <person name="Ivanova N."/>
            <person name="Pagani I."/>
            <person name="Stolz J."/>
            <person name="Arkin A."/>
            <person name="Dehal P."/>
            <person name="Oremland R."/>
            <person name="Saltikov C."/>
            <person name="Basu P."/>
            <person name="Hollibaugh J."/>
            <person name="Newman D."/>
            <person name="Stolyar S."/>
            <person name="Hazen T."/>
            <person name="Woyke T."/>
        </authorList>
    </citation>
    <scope>NUCLEOTIDE SEQUENCE [LARGE SCALE GENOMIC DNA]</scope>
    <source>
        <strain evidence="11">ATCC 700032 / DSM 10660 / SES-3</strain>
    </source>
</reference>
<evidence type="ECO:0000256" key="2">
    <source>
        <dbReference type="ARBA" id="ARBA00022679"/>
    </source>
</evidence>
<dbReference type="GO" id="GO:0004798">
    <property type="term" value="F:dTMP kinase activity"/>
    <property type="evidence" value="ECO:0007669"/>
    <property type="project" value="UniProtKB-UniRule"/>
</dbReference>
<dbReference type="PANTHER" id="PTHR10344:SF4">
    <property type="entry name" value="UMP-CMP KINASE 2, MITOCHONDRIAL"/>
    <property type="match status" value="1"/>
</dbReference>
<keyword evidence="5 8" id="KW-0418">Kinase</keyword>
<dbReference type="EC" id="2.7.4.9" evidence="8"/>
<keyword evidence="2 8" id="KW-0808">Transferase</keyword>